<keyword evidence="5" id="KW-1185">Reference proteome</keyword>
<accession>A0ABR3WMK4</accession>
<keyword evidence="2" id="KW-0732">Signal</keyword>
<dbReference type="InterPro" id="IPR018571">
    <property type="entry name" value="Membrane_anchor_Opy2_N"/>
</dbReference>
<reference evidence="4 5" key="1">
    <citation type="journal article" date="2024" name="IMA Fungus">
        <title>IMA Genome - F19 : A genome assembly and annotation guide to empower mycologists, including annotated draft genome sequences of Ceratocystis pirilliformis, Diaporthe australafricana, Fusarium ophioides, Paecilomyces lecythidis, and Sporothrix stenoceras.</title>
        <authorList>
            <person name="Aylward J."/>
            <person name="Wilson A.M."/>
            <person name="Visagie C.M."/>
            <person name="Spraker J."/>
            <person name="Barnes I."/>
            <person name="Buitendag C."/>
            <person name="Ceriani C."/>
            <person name="Del Mar Angel L."/>
            <person name="du Plessis D."/>
            <person name="Fuchs T."/>
            <person name="Gasser K."/>
            <person name="Kramer D."/>
            <person name="Li W."/>
            <person name="Munsamy K."/>
            <person name="Piso A."/>
            <person name="Price J.L."/>
            <person name="Sonnekus B."/>
            <person name="Thomas C."/>
            <person name="van der Nest A."/>
            <person name="van Dijk A."/>
            <person name="van Heerden A."/>
            <person name="van Vuuren N."/>
            <person name="Yilmaz N."/>
            <person name="Duong T.A."/>
            <person name="van der Merwe N.A."/>
            <person name="Wingfield M.J."/>
            <person name="Wingfield B.D."/>
        </authorList>
    </citation>
    <scope>NUCLEOTIDE SEQUENCE [LARGE SCALE GENOMIC DNA]</scope>
    <source>
        <strain evidence="4 5">CMW 18300</strain>
    </source>
</reference>
<organism evidence="4 5">
    <name type="scientific">Diaporthe australafricana</name>
    <dbReference type="NCBI Taxonomy" id="127596"/>
    <lineage>
        <taxon>Eukaryota</taxon>
        <taxon>Fungi</taxon>
        <taxon>Dikarya</taxon>
        <taxon>Ascomycota</taxon>
        <taxon>Pezizomycotina</taxon>
        <taxon>Sordariomycetes</taxon>
        <taxon>Sordariomycetidae</taxon>
        <taxon>Diaporthales</taxon>
        <taxon>Diaporthaceae</taxon>
        <taxon>Diaporthe</taxon>
    </lineage>
</organism>
<feature type="region of interest" description="Disordered" evidence="1">
    <location>
        <begin position="74"/>
        <end position="148"/>
    </location>
</feature>
<sequence>MHFQAALSAAVFSASAFADVLLPRQNSCVMCTEVMPTCPVCPASQQCFISDPADCTECPEAYCADNAADATPTPTGIIGGSSSSTSDGGFTLPTVSESETSTTVSSTTTTAAGSGSTTASDASSTGATGASGSASASAPGASSSAPSSAAARNADVSGMLGFALLITVPILGLQRLW</sequence>
<feature type="signal peptide" evidence="2">
    <location>
        <begin position="1"/>
        <end position="18"/>
    </location>
</feature>
<evidence type="ECO:0000256" key="2">
    <source>
        <dbReference type="SAM" id="SignalP"/>
    </source>
</evidence>
<name>A0ABR3WMK4_9PEZI</name>
<evidence type="ECO:0000313" key="4">
    <source>
        <dbReference type="EMBL" id="KAL1864880.1"/>
    </source>
</evidence>
<protein>
    <submittedName>
        <fullName evidence="4">Overproduction-induced pheromone-resistant</fullName>
    </submittedName>
</protein>
<evidence type="ECO:0000256" key="1">
    <source>
        <dbReference type="SAM" id="MobiDB-lite"/>
    </source>
</evidence>
<dbReference type="EMBL" id="JAWRVE010000065">
    <property type="protein sequence ID" value="KAL1864880.1"/>
    <property type="molecule type" value="Genomic_DNA"/>
</dbReference>
<gene>
    <name evidence="4" type="primary">OPY2_1</name>
    <name evidence="4" type="ORF">Daus18300_007447</name>
</gene>
<dbReference type="Pfam" id="PF09463">
    <property type="entry name" value="Opy2"/>
    <property type="match status" value="1"/>
</dbReference>
<dbReference type="Proteomes" id="UP001583177">
    <property type="component" value="Unassembled WGS sequence"/>
</dbReference>
<feature type="chain" id="PRO_5046695862" evidence="2">
    <location>
        <begin position="19"/>
        <end position="177"/>
    </location>
</feature>
<feature type="domain" description="Membrane anchor Opy2 N-terminal" evidence="3">
    <location>
        <begin position="28"/>
        <end position="63"/>
    </location>
</feature>
<evidence type="ECO:0000313" key="5">
    <source>
        <dbReference type="Proteomes" id="UP001583177"/>
    </source>
</evidence>
<comment type="caution">
    <text evidence="4">The sequence shown here is derived from an EMBL/GenBank/DDBJ whole genome shotgun (WGS) entry which is preliminary data.</text>
</comment>
<proteinExistence type="predicted"/>
<evidence type="ECO:0000259" key="3">
    <source>
        <dbReference type="Pfam" id="PF09463"/>
    </source>
</evidence>